<accession>A0A3A8NE03</accession>
<dbReference type="GO" id="GO:0016020">
    <property type="term" value="C:membrane"/>
    <property type="evidence" value="ECO:0007669"/>
    <property type="project" value="UniProtKB-SubCell"/>
</dbReference>
<protein>
    <submittedName>
        <fullName evidence="7">Hemolysin III</fullName>
    </submittedName>
</protein>
<dbReference type="GO" id="GO:0046872">
    <property type="term" value="F:metal ion binding"/>
    <property type="evidence" value="ECO:0007669"/>
    <property type="project" value="UniProtKB-KW"/>
</dbReference>
<evidence type="ECO:0000256" key="6">
    <source>
        <dbReference type="SAM" id="Phobius"/>
    </source>
</evidence>
<name>A0A3A8NE03_9BACT</name>
<feature type="binding site" evidence="5">
    <location>
        <position position="202"/>
    </location>
    <ligand>
        <name>Zn(2+)</name>
        <dbReference type="ChEBI" id="CHEBI:29105"/>
    </ligand>
</feature>
<feature type="transmembrane region" description="Helical" evidence="6">
    <location>
        <begin position="52"/>
        <end position="72"/>
    </location>
</feature>
<gene>
    <name evidence="7" type="ORF">D7X12_17675</name>
</gene>
<evidence type="ECO:0000256" key="5">
    <source>
        <dbReference type="PIRSR" id="PIRSR604254-1"/>
    </source>
</evidence>
<dbReference type="EMBL" id="RAWG01000102">
    <property type="protein sequence ID" value="RKH41670.1"/>
    <property type="molecule type" value="Genomic_DNA"/>
</dbReference>
<organism evidence="7 8">
    <name type="scientific">Corallococcus sicarius</name>
    <dbReference type="NCBI Taxonomy" id="2316726"/>
    <lineage>
        <taxon>Bacteria</taxon>
        <taxon>Pseudomonadati</taxon>
        <taxon>Myxococcota</taxon>
        <taxon>Myxococcia</taxon>
        <taxon>Myxococcales</taxon>
        <taxon>Cystobacterineae</taxon>
        <taxon>Myxococcaceae</taxon>
        <taxon>Corallococcus</taxon>
    </lineage>
</organism>
<feature type="transmembrane region" description="Helical" evidence="6">
    <location>
        <begin position="170"/>
        <end position="189"/>
    </location>
</feature>
<keyword evidence="4 6" id="KW-0472">Membrane</keyword>
<feature type="transmembrane region" description="Helical" evidence="6">
    <location>
        <begin position="27"/>
        <end position="45"/>
    </location>
</feature>
<feature type="transmembrane region" description="Helical" evidence="6">
    <location>
        <begin position="204"/>
        <end position="224"/>
    </location>
</feature>
<proteinExistence type="predicted"/>
<dbReference type="InterPro" id="IPR004254">
    <property type="entry name" value="AdipoR/HlyIII-related"/>
</dbReference>
<keyword evidence="5" id="KW-0479">Metal-binding</keyword>
<evidence type="ECO:0000256" key="1">
    <source>
        <dbReference type="ARBA" id="ARBA00004141"/>
    </source>
</evidence>
<evidence type="ECO:0000313" key="8">
    <source>
        <dbReference type="Proteomes" id="UP000273405"/>
    </source>
</evidence>
<comment type="subcellular location">
    <subcellularLocation>
        <location evidence="1">Membrane</location>
        <topology evidence="1">Multi-pass membrane protein</topology>
    </subcellularLocation>
</comment>
<keyword evidence="5" id="KW-0862">Zinc</keyword>
<evidence type="ECO:0000313" key="7">
    <source>
        <dbReference type="EMBL" id="RKH41670.1"/>
    </source>
</evidence>
<reference evidence="8" key="1">
    <citation type="submission" date="2018-09" db="EMBL/GenBank/DDBJ databases">
        <authorList>
            <person name="Livingstone P.G."/>
            <person name="Whitworth D.E."/>
        </authorList>
    </citation>
    <scope>NUCLEOTIDE SEQUENCE [LARGE SCALE GENOMIC DNA]</scope>
    <source>
        <strain evidence="8">CA040B</strain>
    </source>
</reference>
<evidence type="ECO:0000256" key="4">
    <source>
        <dbReference type="ARBA" id="ARBA00023136"/>
    </source>
</evidence>
<evidence type="ECO:0000256" key="3">
    <source>
        <dbReference type="ARBA" id="ARBA00022989"/>
    </source>
</evidence>
<dbReference type="RefSeq" id="WP_120626442.1">
    <property type="nucleotide sequence ID" value="NZ_RAWG01000102.1"/>
</dbReference>
<feature type="transmembrane region" description="Helical" evidence="6">
    <location>
        <begin position="141"/>
        <end position="158"/>
    </location>
</feature>
<comment type="caution">
    <text evidence="7">The sequence shown here is derived from an EMBL/GenBank/DDBJ whole genome shotgun (WGS) entry which is preliminary data.</text>
</comment>
<keyword evidence="8" id="KW-1185">Reference proteome</keyword>
<keyword evidence="3 6" id="KW-1133">Transmembrane helix</keyword>
<dbReference type="PANTHER" id="PTHR20855">
    <property type="entry name" value="ADIPOR/PROGESTIN RECEPTOR-RELATED"/>
    <property type="match status" value="1"/>
</dbReference>
<dbReference type="AlphaFoldDB" id="A0A3A8NE03"/>
<feature type="binding site" evidence="5">
    <location>
        <position position="73"/>
    </location>
    <ligand>
        <name>Zn(2+)</name>
        <dbReference type="ChEBI" id="CHEBI:29105"/>
    </ligand>
</feature>
<evidence type="ECO:0000256" key="2">
    <source>
        <dbReference type="ARBA" id="ARBA00022692"/>
    </source>
</evidence>
<keyword evidence="2 6" id="KW-0812">Transmembrane</keyword>
<dbReference type="PANTHER" id="PTHR20855:SF3">
    <property type="entry name" value="LD03007P"/>
    <property type="match status" value="1"/>
</dbReference>
<sequence>MSTATTTTTETQAESLAVEKPKLRGVLHQWAAAFSVGAGVVLVALAPTQRTALASALYALSLVGLFTISATYHRVNWAPRGRAWMRRADHAAIFLLIAGTYTPVAMLGLPEEVGNRLMLYIYTGAAIGILQSLFWVGAPKFITAALAVAVGWIMMPYFGDVFRSLGGNGVGLIIGGGIAYTTGALAYALKRPNPKPGVFGYHEVFHALTIVGAGFHFVLVLQMVRAAR</sequence>
<dbReference type="Proteomes" id="UP000273405">
    <property type="component" value="Unassembled WGS sequence"/>
</dbReference>
<feature type="transmembrane region" description="Helical" evidence="6">
    <location>
        <begin position="92"/>
        <end position="110"/>
    </location>
</feature>
<feature type="transmembrane region" description="Helical" evidence="6">
    <location>
        <begin position="117"/>
        <end position="135"/>
    </location>
</feature>
<dbReference type="Pfam" id="PF03006">
    <property type="entry name" value="HlyIII"/>
    <property type="match status" value="1"/>
</dbReference>
<feature type="binding site" evidence="5">
    <location>
        <position position="206"/>
    </location>
    <ligand>
        <name>Zn(2+)</name>
        <dbReference type="ChEBI" id="CHEBI:29105"/>
    </ligand>
</feature>